<dbReference type="EMBL" id="CM000832">
    <property type="protein sequence ID" value="EET06188.1"/>
    <property type="molecule type" value="Genomic_DNA"/>
</dbReference>
<organism evidence="1">
    <name type="scientific">Burkholderia pseudomallei 1710a</name>
    <dbReference type="NCBI Taxonomy" id="320371"/>
    <lineage>
        <taxon>Bacteria</taxon>
        <taxon>Pseudomonadati</taxon>
        <taxon>Pseudomonadota</taxon>
        <taxon>Betaproteobacteria</taxon>
        <taxon>Burkholderiales</taxon>
        <taxon>Burkholderiaceae</taxon>
        <taxon>Burkholderia</taxon>
        <taxon>pseudomallei group</taxon>
    </lineage>
</organism>
<proteinExistence type="predicted"/>
<dbReference type="AlphaFoldDB" id="A0A0E1VZ62"/>
<sequence>MAENTVSTAITAQGTKLEYNTATTGAPTWAKVENLTDLSGFNGAANVIDVTDLDSKAKEKRLGLQDWGQVSLAININLKEPSHSALLAAKKAGTSIQFRATLSDGSTLEFSAFVKDFPISAKVDQVVTGTVNLEITGDITVTVGA</sequence>
<protein>
    <recommendedName>
        <fullName evidence="2">Gp11</fullName>
    </recommendedName>
</protein>
<dbReference type="Proteomes" id="UP000001812">
    <property type="component" value="Chromosome I"/>
</dbReference>
<gene>
    <name evidence="1" type="ORF">BURPS1710A_1844</name>
</gene>
<accession>A0A0E1VZ62</accession>
<dbReference type="RefSeq" id="WP_004526590.1">
    <property type="nucleotide sequence ID" value="NZ_CM000832.1"/>
</dbReference>
<dbReference type="Pfam" id="PF16460">
    <property type="entry name" value="Phage_TTP_11"/>
    <property type="match status" value="1"/>
</dbReference>
<evidence type="ECO:0008006" key="2">
    <source>
        <dbReference type="Google" id="ProtNLM"/>
    </source>
</evidence>
<dbReference type="InterPro" id="IPR032495">
    <property type="entry name" value="Phage_TTP_11"/>
</dbReference>
<reference evidence="1" key="1">
    <citation type="submission" date="2009-05" db="EMBL/GenBank/DDBJ databases">
        <authorList>
            <person name="Harkins D.M."/>
            <person name="DeShazer D."/>
            <person name="Woods D.E."/>
            <person name="Brinkac L.M."/>
            <person name="Brown K.A."/>
            <person name="Hung G.C."/>
            <person name="Tuanyok A."/>
            <person name="Zhang B."/>
            <person name="Nierman W.C."/>
        </authorList>
    </citation>
    <scope>NUCLEOTIDE SEQUENCE [LARGE SCALE GENOMIC DNA]</scope>
    <source>
        <strain evidence="1">1710a</strain>
    </source>
</reference>
<evidence type="ECO:0000313" key="1">
    <source>
        <dbReference type="EMBL" id="EET06188.1"/>
    </source>
</evidence>
<dbReference type="Gene3D" id="4.10.410.40">
    <property type="match status" value="1"/>
</dbReference>
<dbReference type="HOGENOM" id="CLU_151925_0_0_4"/>
<name>A0A0E1VZ62_BURPE</name>